<sequence length="958" mass="102552">MTHNLTFVPAPMGTEFRLVNGLDSAPFDSWAIAAPTALLPGIDLLNRLVAEDRALADADFVLVEHAAIADLSAAEAAALHLPPLSEAVARVTTSGIVTHPAFSASLQWRRSTGQAIVGAERIGAWLRIGDRLGRLSSALFAIAEAIAAVGVAGNDAASRLVAISKLQELLPAATQDGSATTGGLLPAIDILQADAFSLDLVGEGAAMRLVPILHRAGQTAPALPPDLQAAFGDSQFNQFSTVRPVYTLPGGKLLVLSPALRRALGEVRRRQSGKASAKRALMAAPRAVLHAALEQGDDPTLVDQIDSLFVETSAYSDRVAGLGVWTPRVVPWIQRVGTDWFGPDAPKGRQIPGGLVVGDRTLALDAVEAEALRRQVEDAIGQGEPSVVWAPPGETPAVVPATPETRQALTDLAHQRAAARPTTDSEKPAVADAPTSLLIFANEEEVEHSQDFLARSGPALGLPSSLATTPKPHQEQGIAWLQKSWLAGRPGVLLADDMGLGKTLQSLAFLAWLREGMDAGVIGKAPILIVAPTGLLANWKAEHDRHLRGQGLGECLAAYGDGLRALRTQPADDVPALDQARLRRAAWVLTTYETLRDYDRDFGAVPFAALLADEAQKVKTPGARVTDAIKGMNADFRIALTGTPVENRLADLWCIVDGVHSGWLGDLKRFSRRYEDDIDIEKLRSLKTFLEGSFGGAPALLLRRMKEDELPDLPTAEFHLKEAGMPAQQVRAYDAVIAAVAGNERRGAVLEGLQRIRQVALHPDPAMSATDEEFIAASARLQVCMDALDRIAAVGERALIFLDSLDMQSRLAGILQRRYRMNAPPAIISGEVAGPRRQQRVDRFQGAPDGFDAMILSPRAGGVGLTLTSANHVIHLSRWWNPAVEDQCTGRALRIGQSRTVHVHIPVGTLGDGRRSFDQNLHDLLDRKRRLMREALLPGGLDDGDQRALLEATASGAD</sequence>
<evidence type="ECO:0000259" key="2">
    <source>
        <dbReference type="PROSITE" id="PS51192"/>
    </source>
</evidence>
<dbReference type="InterPro" id="IPR000330">
    <property type="entry name" value="SNF2_N"/>
</dbReference>
<dbReference type="PROSITE" id="PS51194">
    <property type="entry name" value="HELICASE_CTER"/>
    <property type="match status" value="1"/>
</dbReference>
<dbReference type="GO" id="GO:0004386">
    <property type="term" value="F:helicase activity"/>
    <property type="evidence" value="ECO:0007669"/>
    <property type="project" value="UniProtKB-KW"/>
</dbReference>
<dbReference type="EMBL" id="JAJISD010000004">
    <property type="protein sequence ID" value="MCC8429524.1"/>
    <property type="molecule type" value="Genomic_DNA"/>
</dbReference>
<dbReference type="PANTHER" id="PTHR45629">
    <property type="entry name" value="SNF2/RAD54 FAMILY MEMBER"/>
    <property type="match status" value="1"/>
</dbReference>
<evidence type="ECO:0000256" key="1">
    <source>
        <dbReference type="ARBA" id="ARBA00022801"/>
    </source>
</evidence>
<dbReference type="Pfam" id="PF00271">
    <property type="entry name" value="Helicase_C"/>
    <property type="match status" value="1"/>
</dbReference>
<protein>
    <submittedName>
        <fullName evidence="4">DEAD/DEAH box helicase</fullName>
    </submittedName>
</protein>
<dbReference type="InterPro" id="IPR050496">
    <property type="entry name" value="SNF2_RAD54_helicase_repair"/>
</dbReference>
<dbReference type="RefSeq" id="WP_230550723.1">
    <property type="nucleotide sequence ID" value="NZ_JAJISD010000004.1"/>
</dbReference>
<proteinExistence type="predicted"/>
<evidence type="ECO:0000259" key="3">
    <source>
        <dbReference type="PROSITE" id="PS51194"/>
    </source>
</evidence>
<organism evidence="4 5">
    <name type="scientific">Reyranella aquatilis</name>
    <dbReference type="NCBI Taxonomy" id="2035356"/>
    <lineage>
        <taxon>Bacteria</taxon>
        <taxon>Pseudomonadati</taxon>
        <taxon>Pseudomonadota</taxon>
        <taxon>Alphaproteobacteria</taxon>
        <taxon>Hyphomicrobiales</taxon>
        <taxon>Reyranellaceae</taxon>
        <taxon>Reyranella</taxon>
    </lineage>
</organism>
<keyword evidence="4" id="KW-0547">Nucleotide-binding</keyword>
<keyword evidence="1" id="KW-0378">Hydrolase</keyword>
<dbReference type="SUPFAM" id="SSF52540">
    <property type="entry name" value="P-loop containing nucleoside triphosphate hydrolases"/>
    <property type="match status" value="2"/>
</dbReference>
<dbReference type="SMART" id="SM00490">
    <property type="entry name" value="HELICc"/>
    <property type="match status" value="1"/>
</dbReference>
<dbReference type="Proteomes" id="UP001198862">
    <property type="component" value="Unassembled WGS sequence"/>
</dbReference>
<dbReference type="CDD" id="cd18793">
    <property type="entry name" value="SF2_C_SNF"/>
    <property type="match status" value="1"/>
</dbReference>
<comment type="caution">
    <text evidence="4">The sequence shown here is derived from an EMBL/GenBank/DDBJ whole genome shotgun (WGS) entry which is preliminary data.</text>
</comment>
<evidence type="ECO:0000313" key="4">
    <source>
        <dbReference type="EMBL" id="MCC8429524.1"/>
    </source>
</evidence>
<feature type="domain" description="Helicase C-terminal" evidence="3">
    <location>
        <begin position="786"/>
        <end position="940"/>
    </location>
</feature>
<dbReference type="InterPro" id="IPR038718">
    <property type="entry name" value="SNF2-like_sf"/>
</dbReference>
<accession>A0ABS8KU29</accession>
<dbReference type="Gene3D" id="3.40.50.300">
    <property type="entry name" value="P-loop containing nucleotide triphosphate hydrolases"/>
    <property type="match status" value="1"/>
</dbReference>
<gene>
    <name evidence="4" type="ORF">LJ725_11140</name>
</gene>
<dbReference type="Gene3D" id="3.40.50.10810">
    <property type="entry name" value="Tandem AAA-ATPase domain"/>
    <property type="match status" value="1"/>
</dbReference>
<keyword evidence="4" id="KW-0067">ATP-binding</keyword>
<evidence type="ECO:0000313" key="5">
    <source>
        <dbReference type="Proteomes" id="UP001198862"/>
    </source>
</evidence>
<keyword evidence="4" id="KW-0347">Helicase</keyword>
<dbReference type="SMART" id="SM00487">
    <property type="entry name" value="DEXDc"/>
    <property type="match status" value="1"/>
</dbReference>
<dbReference type="Pfam" id="PF00176">
    <property type="entry name" value="SNF2-rel_dom"/>
    <property type="match status" value="1"/>
</dbReference>
<dbReference type="InterPro" id="IPR049730">
    <property type="entry name" value="SNF2/RAD54-like_C"/>
</dbReference>
<dbReference type="InterPro" id="IPR014001">
    <property type="entry name" value="Helicase_ATP-bd"/>
</dbReference>
<dbReference type="PANTHER" id="PTHR45629:SF7">
    <property type="entry name" value="DNA EXCISION REPAIR PROTEIN ERCC-6-RELATED"/>
    <property type="match status" value="1"/>
</dbReference>
<dbReference type="PROSITE" id="PS51192">
    <property type="entry name" value="HELICASE_ATP_BIND_1"/>
    <property type="match status" value="1"/>
</dbReference>
<name>A0ABS8KU29_9HYPH</name>
<reference evidence="4 5" key="1">
    <citation type="submission" date="2021-11" db="EMBL/GenBank/DDBJ databases">
        <authorList>
            <person name="Lee D.-H."/>
            <person name="Kim S.-B."/>
        </authorList>
    </citation>
    <scope>NUCLEOTIDE SEQUENCE [LARGE SCALE GENOMIC DNA]</scope>
    <source>
        <strain evidence="4 5">KCTC 52223</strain>
    </source>
</reference>
<feature type="domain" description="Helicase ATP-binding" evidence="2">
    <location>
        <begin position="483"/>
        <end position="662"/>
    </location>
</feature>
<dbReference type="InterPro" id="IPR001650">
    <property type="entry name" value="Helicase_C-like"/>
</dbReference>
<keyword evidence="5" id="KW-1185">Reference proteome</keyword>
<dbReference type="InterPro" id="IPR027417">
    <property type="entry name" value="P-loop_NTPase"/>
</dbReference>